<dbReference type="Pfam" id="PF00672">
    <property type="entry name" value="HAMP"/>
    <property type="match status" value="1"/>
</dbReference>
<reference evidence="10 11" key="1">
    <citation type="submission" date="2020-11" db="EMBL/GenBank/DDBJ databases">
        <authorList>
            <person name="Kim M.K."/>
        </authorList>
    </citation>
    <scope>NUCLEOTIDE SEQUENCE [LARGE SCALE GENOMIC DNA]</scope>
    <source>
        <strain evidence="10 11">BT290</strain>
    </source>
</reference>
<accession>A0ABS0HT89</accession>
<proteinExistence type="inferred from homology"/>
<dbReference type="EMBL" id="JADQDN010000004">
    <property type="protein sequence ID" value="MBF9196415.1"/>
    <property type="molecule type" value="Genomic_DNA"/>
</dbReference>
<dbReference type="Gene3D" id="1.10.8.500">
    <property type="entry name" value="HAMP domain in histidine kinase"/>
    <property type="match status" value="1"/>
</dbReference>
<evidence type="ECO:0000256" key="1">
    <source>
        <dbReference type="ARBA" id="ARBA00004429"/>
    </source>
</evidence>
<comment type="subcellular location">
    <subcellularLocation>
        <location evidence="1">Cell inner membrane</location>
        <topology evidence="1">Multi-pass membrane protein</topology>
    </subcellularLocation>
</comment>
<sequence>MRSGEKPRPQLAHRIYWDLVGEDGKRPRPNGETKPLLTSMKEAGFTDQEFQKLQQAAAKSDGLVALEVQAMNAVKGTFADGSGKYTIKKEPDLKLARDLLHSAEYHRFKAEIMRPVDEFFQLVEDRTAKAVADATASAGAWERWLTVCLGMLSFALVASGLVLLWRVLSPIRALQGIMTSLSSGHIDVSVPQASRTDEIGAMAKAVLVFKENAVERLRLEEDSQAQAARAAVEKRRAMMELASTFESKVGHLVQSLSASATEMEATAQSMTAVANQTNSQSVTVAAAAEQTSANVQTVAAATEELSISIREITSQVSQSSQIAERAVADAQRTNETVQTLATSAEKISNVVQLIHTIAGQTNLLALNATIEAARAGEAGKGFAVVASEVKELANQTSKATGEISTQIGSVQQATTEAVQAIQQIARTIAEMSQISVSIAAAMEEQGAATNEIARNVQEAARGTEAVTGSVSDVRQGAGDTGAAASQVLSAAQELARNSTNLGREVDIFLSGVKAA</sequence>
<keyword evidence="6" id="KW-1133">Transmembrane helix</keyword>
<evidence type="ECO:0000256" key="6">
    <source>
        <dbReference type="SAM" id="Phobius"/>
    </source>
</evidence>
<dbReference type="PROSITE" id="PS50885">
    <property type="entry name" value="HAMP"/>
    <property type="match status" value="1"/>
</dbReference>
<feature type="transmembrane region" description="Helical" evidence="6">
    <location>
        <begin position="144"/>
        <end position="168"/>
    </location>
</feature>
<dbReference type="InterPro" id="IPR003660">
    <property type="entry name" value="HAMP_dom"/>
</dbReference>
<comment type="caution">
    <text evidence="10">The sequence shown here is derived from an EMBL/GenBank/DDBJ whole genome shotgun (WGS) entry which is preliminary data.</text>
</comment>
<dbReference type="InterPro" id="IPR004089">
    <property type="entry name" value="MCPsignal_dom"/>
</dbReference>
<dbReference type="Gene3D" id="1.10.287.950">
    <property type="entry name" value="Methyl-accepting chemotaxis protein"/>
    <property type="match status" value="1"/>
</dbReference>
<dbReference type="InterPro" id="IPR004090">
    <property type="entry name" value="Chemotax_Me-accpt_rcpt"/>
</dbReference>
<dbReference type="PROSITE" id="PS50111">
    <property type="entry name" value="CHEMOTAXIS_TRANSDUC_2"/>
    <property type="match status" value="1"/>
</dbReference>
<evidence type="ECO:0000256" key="2">
    <source>
        <dbReference type="ARBA" id="ARBA00022519"/>
    </source>
</evidence>
<dbReference type="SMART" id="SM00283">
    <property type="entry name" value="MA"/>
    <property type="match status" value="1"/>
</dbReference>
<dbReference type="PRINTS" id="PR00260">
    <property type="entry name" value="CHEMTRNSDUCR"/>
</dbReference>
<organism evidence="10 11">
    <name type="scientific">Microvirga terrestris</name>
    <dbReference type="NCBI Taxonomy" id="2791024"/>
    <lineage>
        <taxon>Bacteria</taxon>
        <taxon>Pseudomonadati</taxon>
        <taxon>Pseudomonadota</taxon>
        <taxon>Alphaproteobacteria</taxon>
        <taxon>Hyphomicrobiales</taxon>
        <taxon>Methylobacteriaceae</taxon>
        <taxon>Microvirga</taxon>
    </lineage>
</organism>
<evidence type="ECO:0000313" key="11">
    <source>
        <dbReference type="Proteomes" id="UP000611708"/>
    </source>
</evidence>
<evidence type="ECO:0000259" key="8">
    <source>
        <dbReference type="PROSITE" id="PS50192"/>
    </source>
</evidence>
<dbReference type="InterPro" id="IPR000727">
    <property type="entry name" value="T_SNARE_dom"/>
</dbReference>
<dbReference type="PANTHER" id="PTHR32089">
    <property type="entry name" value="METHYL-ACCEPTING CHEMOTAXIS PROTEIN MCPB"/>
    <property type="match status" value="1"/>
</dbReference>
<evidence type="ECO:0000259" key="9">
    <source>
        <dbReference type="PROSITE" id="PS50885"/>
    </source>
</evidence>
<comment type="similarity">
    <text evidence="4">Belongs to the methyl-accepting chemotaxis (MCP) protein family.</text>
</comment>
<dbReference type="PANTHER" id="PTHR32089:SF112">
    <property type="entry name" value="LYSOZYME-LIKE PROTEIN-RELATED"/>
    <property type="match status" value="1"/>
</dbReference>
<evidence type="ECO:0000259" key="7">
    <source>
        <dbReference type="PROSITE" id="PS50111"/>
    </source>
</evidence>
<keyword evidence="3 5" id="KW-0807">Transducer</keyword>
<evidence type="ECO:0000256" key="5">
    <source>
        <dbReference type="PROSITE-ProRule" id="PRU00284"/>
    </source>
</evidence>
<feature type="domain" description="T-SNARE coiled-coil homology" evidence="8">
    <location>
        <begin position="411"/>
        <end position="473"/>
    </location>
</feature>
<feature type="domain" description="Methyl-accepting transducer" evidence="7">
    <location>
        <begin position="259"/>
        <end position="495"/>
    </location>
</feature>
<keyword evidence="6" id="KW-0812">Transmembrane</keyword>
<evidence type="ECO:0000256" key="3">
    <source>
        <dbReference type="ARBA" id="ARBA00023224"/>
    </source>
</evidence>
<protein>
    <submittedName>
        <fullName evidence="10">HAMP domain-containing protein</fullName>
    </submittedName>
</protein>
<name>A0ABS0HT89_9HYPH</name>
<gene>
    <name evidence="10" type="ORF">I2H36_10220</name>
</gene>
<evidence type="ECO:0000313" key="10">
    <source>
        <dbReference type="EMBL" id="MBF9196415.1"/>
    </source>
</evidence>
<keyword evidence="11" id="KW-1185">Reference proteome</keyword>
<dbReference type="Pfam" id="PF00015">
    <property type="entry name" value="MCPsignal"/>
    <property type="match status" value="1"/>
</dbReference>
<dbReference type="PROSITE" id="PS50192">
    <property type="entry name" value="T_SNARE"/>
    <property type="match status" value="1"/>
</dbReference>
<keyword evidence="6" id="KW-0472">Membrane</keyword>
<keyword evidence="2" id="KW-1003">Cell membrane</keyword>
<evidence type="ECO:0000256" key="4">
    <source>
        <dbReference type="ARBA" id="ARBA00029447"/>
    </source>
</evidence>
<dbReference type="SUPFAM" id="SSF58104">
    <property type="entry name" value="Methyl-accepting chemotaxis protein (MCP) signaling domain"/>
    <property type="match status" value="1"/>
</dbReference>
<dbReference type="Proteomes" id="UP000611708">
    <property type="component" value="Unassembled WGS sequence"/>
</dbReference>
<keyword evidence="2" id="KW-0997">Cell inner membrane</keyword>
<dbReference type="SMART" id="SM00304">
    <property type="entry name" value="HAMP"/>
    <property type="match status" value="1"/>
</dbReference>
<feature type="domain" description="HAMP" evidence="9">
    <location>
        <begin position="165"/>
        <end position="218"/>
    </location>
</feature>